<proteinExistence type="predicted"/>
<sequence>MKLIIYTLLTLVTLLNGADVQDTKSCKEGFKYENQSNHCFFYSESLILTFSEAENYCKSKDAVLTIFNSPQKIDLAKNMMNVHNPIQSATWISSPKDLVFNNSKSKIIVFKENANKCSMLIKTDDIGRLDPIIVVGSLDLPAISVFIFCCPQRIFTAPSGTLHSPYYPDNYLTEQTCYYFITVEPKYIIELRFNYFETEPNCDHLWIYEKGSTDGESDYDYSGFYSSNINSLTGFEATYKMIG</sequence>
<reference evidence="2" key="1">
    <citation type="submission" date="2016-11" db="UniProtKB">
        <authorList>
            <consortium name="WormBaseParasite"/>
        </authorList>
    </citation>
    <scope>IDENTIFICATION</scope>
    <source>
        <strain evidence="2">KR3021</strain>
    </source>
</reference>
<evidence type="ECO:0000313" key="1">
    <source>
        <dbReference type="Proteomes" id="UP000095286"/>
    </source>
</evidence>
<protein>
    <submittedName>
        <fullName evidence="2">CUB domain-containing protein</fullName>
    </submittedName>
</protein>
<dbReference type="WBParaSite" id="RSKR_0000489816.1">
    <property type="protein sequence ID" value="RSKR_0000489816.1"/>
    <property type="gene ID" value="RSKR_0000489816"/>
</dbReference>
<organism evidence="1 2">
    <name type="scientific">Rhabditophanes sp. KR3021</name>
    <dbReference type="NCBI Taxonomy" id="114890"/>
    <lineage>
        <taxon>Eukaryota</taxon>
        <taxon>Metazoa</taxon>
        <taxon>Ecdysozoa</taxon>
        <taxon>Nematoda</taxon>
        <taxon>Chromadorea</taxon>
        <taxon>Rhabditida</taxon>
        <taxon>Tylenchina</taxon>
        <taxon>Panagrolaimomorpha</taxon>
        <taxon>Strongyloidoidea</taxon>
        <taxon>Alloionematidae</taxon>
        <taxon>Rhabditophanes</taxon>
    </lineage>
</organism>
<evidence type="ECO:0000313" key="2">
    <source>
        <dbReference type="WBParaSite" id="RSKR_0000489816.1"/>
    </source>
</evidence>
<accession>A0AC35TW08</accession>
<dbReference type="Proteomes" id="UP000095286">
    <property type="component" value="Unplaced"/>
</dbReference>
<name>A0AC35TW08_9BILA</name>